<dbReference type="Proteomes" id="UP000192907">
    <property type="component" value="Unassembled WGS sequence"/>
</dbReference>
<dbReference type="EMBL" id="FWZT01000037">
    <property type="protein sequence ID" value="SMF81472.1"/>
    <property type="molecule type" value="Genomic_DNA"/>
</dbReference>
<gene>
    <name evidence="1" type="ORF">SAMN06296036_1373</name>
</gene>
<keyword evidence="2" id="KW-1185">Reference proteome</keyword>
<dbReference type="InterPro" id="IPR043504">
    <property type="entry name" value="Peptidase_S1_PA_chymotrypsin"/>
</dbReference>
<protein>
    <recommendedName>
        <fullName evidence="3">Trypsin-like peptidase domain-containing protein</fullName>
    </recommendedName>
</protein>
<dbReference type="Gene3D" id="2.40.10.10">
    <property type="entry name" value="Trypsin-like serine proteases"/>
    <property type="match status" value="1"/>
</dbReference>
<dbReference type="SUPFAM" id="SSF50494">
    <property type="entry name" value="Trypsin-like serine proteases"/>
    <property type="match status" value="1"/>
</dbReference>
<evidence type="ECO:0008006" key="3">
    <source>
        <dbReference type="Google" id="ProtNLM"/>
    </source>
</evidence>
<proteinExistence type="predicted"/>
<name>A0A1Y6CQJ4_9BACT</name>
<reference evidence="2" key="1">
    <citation type="submission" date="2017-04" db="EMBL/GenBank/DDBJ databases">
        <authorList>
            <person name="Varghese N."/>
            <person name="Submissions S."/>
        </authorList>
    </citation>
    <scope>NUCLEOTIDE SEQUENCE [LARGE SCALE GENOMIC DNA]</scope>
    <source>
        <strain evidence="2">RKEM611</strain>
    </source>
</reference>
<dbReference type="RefSeq" id="WP_143478300.1">
    <property type="nucleotide sequence ID" value="NZ_FWZT01000037.1"/>
</dbReference>
<dbReference type="AlphaFoldDB" id="A0A1Y6CQJ4"/>
<evidence type="ECO:0000313" key="1">
    <source>
        <dbReference type="EMBL" id="SMF81472.1"/>
    </source>
</evidence>
<evidence type="ECO:0000313" key="2">
    <source>
        <dbReference type="Proteomes" id="UP000192907"/>
    </source>
</evidence>
<dbReference type="InterPro" id="IPR009003">
    <property type="entry name" value="Peptidase_S1_PA"/>
</dbReference>
<sequence>MSAGFGPKLAAYRDPTPERLKTDFFSSFSIKSGISNGESQFHYRANIILIYRQICFILPWHIAVTEGYPESDVVRLEVDGYIWEYLELETEVLTVDSPISMVDRKGNTQYSAQYGFLNVDVEGEITVQDGVFAHGIPAVPGNSGSPILKDGKVVGVHLGKVGQDMFYAADVSMLGYVEHKFAADKQAIQVIPFILGAGRACMSSTKCMKAVGKVALAAGTAATYIFTTYLDMQKEITLQEMKYDKELELLKTKHGYDLQKEILKAQLAQKNGKGNDKADIKLDKPIPG</sequence>
<organism evidence="1 2">
    <name type="scientific">Pseudobacteriovorax antillogorgiicola</name>
    <dbReference type="NCBI Taxonomy" id="1513793"/>
    <lineage>
        <taxon>Bacteria</taxon>
        <taxon>Pseudomonadati</taxon>
        <taxon>Bdellovibrionota</taxon>
        <taxon>Oligoflexia</taxon>
        <taxon>Oligoflexales</taxon>
        <taxon>Pseudobacteriovoracaceae</taxon>
        <taxon>Pseudobacteriovorax</taxon>
    </lineage>
</organism>
<accession>A0A1Y6CQJ4</accession>